<keyword evidence="1" id="KW-1133">Transmembrane helix</keyword>
<keyword evidence="3" id="KW-1185">Reference proteome</keyword>
<name>A0A540W2R8_9ACTN</name>
<proteinExistence type="predicted"/>
<feature type="transmembrane region" description="Helical" evidence="1">
    <location>
        <begin position="47"/>
        <end position="69"/>
    </location>
</feature>
<keyword evidence="1" id="KW-0472">Membrane</keyword>
<dbReference type="RefSeq" id="WP_141633975.1">
    <property type="nucleotide sequence ID" value="NZ_VIGB01000003.1"/>
</dbReference>
<evidence type="ECO:0000256" key="1">
    <source>
        <dbReference type="SAM" id="Phobius"/>
    </source>
</evidence>
<evidence type="ECO:0000313" key="2">
    <source>
        <dbReference type="EMBL" id="TQF03320.1"/>
    </source>
</evidence>
<evidence type="ECO:0000313" key="3">
    <source>
        <dbReference type="Proteomes" id="UP000319103"/>
    </source>
</evidence>
<comment type="caution">
    <text evidence="2">The sequence shown here is derived from an EMBL/GenBank/DDBJ whole genome shotgun (WGS) entry which is preliminary data.</text>
</comment>
<dbReference type="Proteomes" id="UP000319103">
    <property type="component" value="Unassembled WGS sequence"/>
</dbReference>
<accession>A0A540W2R8</accession>
<dbReference type="EMBL" id="VIGB01000003">
    <property type="protein sequence ID" value="TQF03320.1"/>
    <property type="molecule type" value="Genomic_DNA"/>
</dbReference>
<keyword evidence="1" id="KW-0812">Transmembrane</keyword>
<sequence>MLTVSLGLPVVGALADELRGSAPAGVFGVLTVAGAAAGAWLATRAGWWWVVSAIAPVVLATTAGVELLAQGERYGDAKALAAGAARWAVQGFPVMITAMAAAGAAIGLRVLCERRSRPRRVLGADGDRA</sequence>
<gene>
    <name evidence="2" type="ORF">E6W39_15100</name>
</gene>
<reference evidence="2 3" key="1">
    <citation type="submission" date="2019-06" db="EMBL/GenBank/DDBJ databases">
        <title>Description of Kitasatospora acidophila sp. nov. isolated from pine grove soil, and reclassification of Streptomyces novaecaesareae to Kitasatospora novaeceasareae comb. nov.</title>
        <authorList>
            <person name="Kim M.J."/>
        </authorList>
    </citation>
    <scope>NUCLEOTIDE SEQUENCE [LARGE SCALE GENOMIC DNA]</scope>
    <source>
        <strain evidence="2 3">MMS16-CNU292</strain>
    </source>
</reference>
<protein>
    <submittedName>
        <fullName evidence="2">Uncharacterized protein</fullName>
    </submittedName>
</protein>
<organism evidence="2 3">
    <name type="scientific">Kitasatospora acidiphila</name>
    <dbReference type="NCBI Taxonomy" id="2567942"/>
    <lineage>
        <taxon>Bacteria</taxon>
        <taxon>Bacillati</taxon>
        <taxon>Actinomycetota</taxon>
        <taxon>Actinomycetes</taxon>
        <taxon>Kitasatosporales</taxon>
        <taxon>Streptomycetaceae</taxon>
        <taxon>Kitasatospora</taxon>
    </lineage>
</organism>
<feature type="transmembrane region" description="Helical" evidence="1">
    <location>
        <begin position="89"/>
        <end position="112"/>
    </location>
</feature>
<feature type="transmembrane region" description="Helical" evidence="1">
    <location>
        <begin position="25"/>
        <end position="42"/>
    </location>
</feature>
<dbReference type="AlphaFoldDB" id="A0A540W2R8"/>